<dbReference type="Pfam" id="PF02721">
    <property type="entry name" value="DUF223"/>
    <property type="match status" value="1"/>
</dbReference>
<dbReference type="PANTHER" id="PTHR47165:SF3">
    <property type="entry name" value="RETROTRANSPOSON-LIKE PROTEIN"/>
    <property type="match status" value="1"/>
</dbReference>
<dbReference type="Gene3D" id="2.40.50.140">
    <property type="entry name" value="Nucleic acid-binding proteins"/>
    <property type="match status" value="3"/>
</dbReference>
<feature type="compositionally biased region" description="Acidic residues" evidence="1">
    <location>
        <begin position="448"/>
        <end position="464"/>
    </location>
</feature>
<comment type="caution">
    <text evidence="3">The sequence shown here is derived from an EMBL/GenBank/DDBJ whole genome shotgun (WGS) entry which is preliminary data.</text>
</comment>
<dbReference type="CDD" id="cd04481">
    <property type="entry name" value="RPA1_DBD_B_like"/>
    <property type="match status" value="1"/>
</dbReference>
<dbReference type="InterPro" id="IPR012340">
    <property type="entry name" value="NA-bd_OB-fold"/>
</dbReference>
<dbReference type="Gramene" id="TVU21966">
    <property type="protein sequence ID" value="TVU21966"/>
    <property type="gene ID" value="EJB05_31638"/>
</dbReference>
<keyword evidence="4" id="KW-1185">Reference proteome</keyword>
<reference evidence="3 4" key="1">
    <citation type="journal article" date="2019" name="Sci. Rep.">
        <title>A high-quality genome of Eragrostis curvula grass provides insights into Poaceae evolution and supports new strategies to enhance forage quality.</title>
        <authorList>
            <person name="Carballo J."/>
            <person name="Santos B.A.C.M."/>
            <person name="Zappacosta D."/>
            <person name="Garbus I."/>
            <person name="Selva J.P."/>
            <person name="Gallo C.A."/>
            <person name="Diaz A."/>
            <person name="Albertini E."/>
            <person name="Caccamo M."/>
            <person name="Echenique V."/>
        </authorList>
    </citation>
    <scope>NUCLEOTIDE SEQUENCE [LARGE SCALE GENOMIC DNA]</scope>
    <source>
        <strain evidence="4">cv. Victoria</strain>
        <tissue evidence="3">Leaf</tissue>
    </source>
</reference>
<dbReference type="PANTHER" id="PTHR47165">
    <property type="entry name" value="OS03G0429900 PROTEIN"/>
    <property type="match status" value="1"/>
</dbReference>
<dbReference type="OrthoDB" id="671687at2759"/>
<accession>A0A5J9UEL4</accession>
<name>A0A5J9UEL4_9POAL</name>
<dbReference type="AlphaFoldDB" id="A0A5J9UEL4"/>
<evidence type="ECO:0000259" key="2">
    <source>
        <dbReference type="Pfam" id="PF02721"/>
    </source>
</evidence>
<dbReference type="Proteomes" id="UP000324897">
    <property type="component" value="Unassembled WGS sequence"/>
</dbReference>
<gene>
    <name evidence="3" type="ORF">EJB05_31638</name>
</gene>
<organism evidence="3 4">
    <name type="scientific">Eragrostis curvula</name>
    <name type="common">weeping love grass</name>
    <dbReference type="NCBI Taxonomy" id="38414"/>
    <lineage>
        <taxon>Eukaryota</taxon>
        <taxon>Viridiplantae</taxon>
        <taxon>Streptophyta</taxon>
        <taxon>Embryophyta</taxon>
        <taxon>Tracheophyta</taxon>
        <taxon>Spermatophyta</taxon>
        <taxon>Magnoliopsida</taxon>
        <taxon>Liliopsida</taxon>
        <taxon>Poales</taxon>
        <taxon>Poaceae</taxon>
        <taxon>PACMAD clade</taxon>
        <taxon>Chloridoideae</taxon>
        <taxon>Eragrostideae</taxon>
        <taxon>Eragrostidinae</taxon>
        <taxon>Eragrostis</taxon>
    </lineage>
</organism>
<feature type="region of interest" description="Disordered" evidence="1">
    <location>
        <begin position="440"/>
        <end position="464"/>
    </location>
</feature>
<proteinExistence type="predicted"/>
<dbReference type="SUPFAM" id="SSF50249">
    <property type="entry name" value="Nucleic acid-binding proteins"/>
    <property type="match status" value="3"/>
</dbReference>
<protein>
    <recommendedName>
        <fullName evidence="2">Replication protein A 70 kDa DNA-binding subunit B/D first OB fold domain-containing protein</fullName>
    </recommendedName>
</protein>
<dbReference type="CDD" id="cd04480">
    <property type="entry name" value="RPA1_DBD_A_like"/>
    <property type="match status" value="1"/>
</dbReference>
<dbReference type="EMBL" id="RWGY01000026">
    <property type="protein sequence ID" value="TVU21966.1"/>
    <property type="molecule type" value="Genomic_DNA"/>
</dbReference>
<evidence type="ECO:0000256" key="1">
    <source>
        <dbReference type="SAM" id="MobiDB-lite"/>
    </source>
</evidence>
<dbReference type="InterPro" id="IPR003871">
    <property type="entry name" value="RFA1B/D_OB_1st"/>
</dbReference>
<sequence length="464" mass="51917">MASSKLPFSPACLSRKNLTCQTKMGSPAAEFTPLSRLTLGNHTGRRVRVHVSRMWVALDPVEGTEFSLDCLLIDHEGGMMQACACLNVMNRLKQQIVEGRIYDLSNFTVCSRLNRYMACRNGLMMQIGEQTVVKKIEDDTGSSILIHRFDFVDFKDVNCRNGDRSFFTDVIGQIISIEDAGEAWKWLALSNIPFRNINLRDSRDNKLKVALFGDLGRNFDAELVRIRGQHAPVVAVFAGMLVQYYTGIGLTVRSSSASKYYLNSDTPEVHQFRASLPDPHVSIRQLTCEVQNPVNPSELVKNWRTIKQLKNLDPHELQNQNLLCTATLKGIDRTSCWWYWSCSRCGLSINHCTCLKNWPSVQRYKLDAVMEDATGTMNVMIFDAVAEELIGVPAKEIAEEVTADKISDLLSSSPGRVFQQVVVVSRLRKRALPHPPPHAVVGVPYGEYGDDGGGEGAEETEDDR</sequence>
<feature type="domain" description="Replication protein A 70 kDa DNA-binding subunit B/D first OB fold" evidence="2">
    <location>
        <begin position="42"/>
        <end position="135"/>
    </location>
</feature>
<evidence type="ECO:0000313" key="3">
    <source>
        <dbReference type="EMBL" id="TVU21966.1"/>
    </source>
</evidence>
<evidence type="ECO:0000313" key="4">
    <source>
        <dbReference type="Proteomes" id="UP000324897"/>
    </source>
</evidence>